<organism evidence="2 3">
    <name type="scientific">Nocardia arthritidis</name>
    <dbReference type="NCBI Taxonomy" id="228602"/>
    <lineage>
        <taxon>Bacteria</taxon>
        <taxon>Bacillati</taxon>
        <taxon>Actinomycetota</taxon>
        <taxon>Actinomycetes</taxon>
        <taxon>Mycobacteriales</taxon>
        <taxon>Nocardiaceae</taxon>
        <taxon>Nocardia</taxon>
    </lineage>
</organism>
<dbReference type="Proteomes" id="UP000503540">
    <property type="component" value="Chromosome"/>
</dbReference>
<sequence length="67" mass="6904">MTLGRFHLSARTRNRLLIATFAALAGGVAWLVRSKRPQPPEPAPAPPRIGYSRNGSAPTPAGAGAGA</sequence>
<dbReference type="AlphaFoldDB" id="A0A6G9Y4C0"/>
<evidence type="ECO:0000313" key="2">
    <source>
        <dbReference type="EMBL" id="QIS07960.1"/>
    </source>
</evidence>
<feature type="region of interest" description="Disordered" evidence="1">
    <location>
        <begin position="34"/>
        <end position="67"/>
    </location>
</feature>
<accession>A0A6G9Y4C0</accession>
<dbReference type="RefSeq" id="WP_167471276.1">
    <property type="nucleotide sequence ID" value="NZ_CP046172.1"/>
</dbReference>
<proteinExistence type="predicted"/>
<reference evidence="2 3" key="1">
    <citation type="journal article" date="2019" name="ACS Chem. Biol.">
        <title>Identification and Mobilization of a Cryptic Antibiotic Biosynthesis Gene Locus from a Human-Pathogenic Nocardia Isolate.</title>
        <authorList>
            <person name="Herisse M."/>
            <person name="Ishida K."/>
            <person name="Porter J.L."/>
            <person name="Howden B."/>
            <person name="Hertweck C."/>
            <person name="Stinear T.P."/>
            <person name="Pidot S.J."/>
        </authorList>
    </citation>
    <scope>NUCLEOTIDE SEQUENCE [LARGE SCALE GENOMIC DNA]</scope>
    <source>
        <strain evidence="2 3">AUSMDU00012717</strain>
    </source>
</reference>
<keyword evidence="3" id="KW-1185">Reference proteome</keyword>
<gene>
    <name evidence="2" type="ORF">F5544_00120</name>
</gene>
<dbReference type="KEGG" id="nah:F5544_00120"/>
<dbReference type="EMBL" id="CP046172">
    <property type="protein sequence ID" value="QIS07960.1"/>
    <property type="molecule type" value="Genomic_DNA"/>
</dbReference>
<name>A0A6G9Y4C0_9NOCA</name>
<evidence type="ECO:0000313" key="3">
    <source>
        <dbReference type="Proteomes" id="UP000503540"/>
    </source>
</evidence>
<feature type="compositionally biased region" description="Pro residues" evidence="1">
    <location>
        <begin position="37"/>
        <end position="47"/>
    </location>
</feature>
<protein>
    <submittedName>
        <fullName evidence="2">Uncharacterized protein</fullName>
    </submittedName>
</protein>
<evidence type="ECO:0000256" key="1">
    <source>
        <dbReference type="SAM" id="MobiDB-lite"/>
    </source>
</evidence>